<dbReference type="GO" id="GO:0030015">
    <property type="term" value="C:CCR4-NOT core complex"/>
    <property type="evidence" value="ECO:0000318"/>
    <property type="project" value="GO_Central"/>
</dbReference>
<evidence type="ECO:0000256" key="12">
    <source>
        <dbReference type="ARBA" id="ARBA00022839"/>
    </source>
</evidence>
<evidence type="ECO:0000256" key="8">
    <source>
        <dbReference type="ARBA" id="ARBA00022490"/>
    </source>
</evidence>
<dbReference type="GO" id="GO:0000288">
    <property type="term" value="P:nuclear-transcribed mRNA catabolic process, deadenylation-dependent decay"/>
    <property type="evidence" value="ECO:0000318"/>
    <property type="project" value="GO_Central"/>
</dbReference>
<keyword evidence="11" id="KW-0378">Hydrolase</keyword>
<dbReference type="RefSeq" id="XP_021836795.1">
    <property type="nucleotide sequence ID" value="XM_021981103.2"/>
</dbReference>
<dbReference type="Pfam" id="PF04857">
    <property type="entry name" value="CAF1"/>
    <property type="match status" value="1"/>
</dbReference>
<dbReference type="GeneID" id="110776544"/>
<evidence type="ECO:0000256" key="10">
    <source>
        <dbReference type="ARBA" id="ARBA00022723"/>
    </source>
</evidence>
<evidence type="ECO:0000256" key="5">
    <source>
        <dbReference type="ARBA" id="ARBA00008372"/>
    </source>
</evidence>
<keyword evidence="12" id="KW-0269">Exonuclease</keyword>
<comment type="subunit">
    <text evidence="6">Component of the CCR4-NOT complex, at least composed of CRR4 and CAF1 proteins.</text>
</comment>
<comment type="cofactor">
    <cofactor evidence="2">
        <name>a divalent metal cation</name>
        <dbReference type="ChEBI" id="CHEBI:60240"/>
    </cofactor>
</comment>
<dbReference type="Proteomes" id="UP000813463">
    <property type="component" value="Chromosome 5"/>
</dbReference>
<evidence type="ECO:0000256" key="17">
    <source>
        <dbReference type="ARBA" id="ARBA00025148"/>
    </source>
</evidence>
<evidence type="ECO:0000256" key="9">
    <source>
        <dbReference type="ARBA" id="ARBA00022722"/>
    </source>
</evidence>
<evidence type="ECO:0000256" key="7">
    <source>
        <dbReference type="ARBA" id="ARBA00012161"/>
    </source>
</evidence>
<comment type="similarity">
    <text evidence="5">Belongs to the CAF1 family.</text>
</comment>
<evidence type="ECO:0000256" key="1">
    <source>
        <dbReference type="ARBA" id="ARBA00001663"/>
    </source>
</evidence>
<evidence type="ECO:0000256" key="13">
    <source>
        <dbReference type="ARBA" id="ARBA00022884"/>
    </source>
</evidence>
<keyword evidence="9" id="KW-0540">Nuclease</keyword>
<dbReference type="GO" id="GO:0000932">
    <property type="term" value="C:P-body"/>
    <property type="evidence" value="ECO:0000318"/>
    <property type="project" value="GO_Central"/>
</dbReference>
<dbReference type="EC" id="3.1.13.4" evidence="7"/>
<evidence type="ECO:0000313" key="18">
    <source>
        <dbReference type="Proteomes" id="UP000813463"/>
    </source>
</evidence>
<dbReference type="InterPro" id="IPR006941">
    <property type="entry name" value="RNase_CAF1"/>
</dbReference>
<dbReference type="SUPFAM" id="SSF53098">
    <property type="entry name" value="Ribonuclease H-like"/>
    <property type="match status" value="1"/>
</dbReference>
<keyword evidence="15" id="KW-0804">Transcription</keyword>
<reference evidence="19" key="2">
    <citation type="submission" date="2025-08" db="UniProtKB">
        <authorList>
            <consortium name="RefSeq"/>
        </authorList>
    </citation>
    <scope>IDENTIFICATION</scope>
    <source>
        <tissue evidence="19">Leaf</tissue>
    </source>
</reference>
<keyword evidence="16" id="KW-0539">Nucleus</keyword>
<dbReference type="InterPro" id="IPR039637">
    <property type="entry name" value="CNOT7/CNOT8/Pop2"/>
</dbReference>
<keyword evidence="14" id="KW-0805">Transcription regulation</keyword>
<evidence type="ECO:0000256" key="4">
    <source>
        <dbReference type="ARBA" id="ARBA00004496"/>
    </source>
</evidence>
<comment type="function">
    <text evidence="17">Ubiquitous transcription factor required for a diverse set of processes. It is a component of the CCR4 complex involved in the control of gene expression.</text>
</comment>
<keyword evidence="13" id="KW-0694">RNA-binding</keyword>
<dbReference type="KEGG" id="soe:110776544"/>
<dbReference type="InterPro" id="IPR012337">
    <property type="entry name" value="RNaseH-like_sf"/>
</dbReference>
<dbReference type="GO" id="GO:0004535">
    <property type="term" value="F:poly(A)-specific ribonuclease activity"/>
    <property type="evidence" value="ECO:0000318"/>
    <property type="project" value="GO_Central"/>
</dbReference>
<name>A0A9R0HU64_SPIOL</name>
<proteinExistence type="inferred from homology"/>
<comment type="catalytic activity">
    <reaction evidence="1">
        <text>Exonucleolytic cleavage of poly(A) to 5'-AMP.</text>
        <dbReference type="EC" id="3.1.13.4"/>
    </reaction>
</comment>
<dbReference type="PANTHER" id="PTHR10797">
    <property type="entry name" value="CCR4-NOT TRANSCRIPTION COMPLEX SUBUNIT"/>
    <property type="match status" value="1"/>
</dbReference>
<dbReference type="Gene3D" id="3.30.420.10">
    <property type="entry name" value="Ribonuclease H-like superfamily/Ribonuclease H"/>
    <property type="match status" value="1"/>
</dbReference>
<reference evidence="18" key="1">
    <citation type="journal article" date="2021" name="Nat. Commun.">
        <title>Genomic analyses provide insights into spinach domestication and the genetic basis of agronomic traits.</title>
        <authorList>
            <person name="Cai X."/>
            <person name="Sun X."/>
            <person name="Xu C."/>
            <person name="Sun H."/>
            <person name="Wang X."/>
            <person name="Ge C."/>
            <person name="Zhang Z."/>
            <person name="Wang Q."/>
            <person name="Fei Z."/>
            <person name="Jiao C."/>
            <person name="Wang Q."/>
        </authorList>
    </citation>
    <scope>NUCLEOTIDE SEQUENCE [LARGE SCALE GENOMIC DNA]</scope>
    <source>
        <strain evidence="18">cv. Varoflay</strain>
    </source>
</reference>
<evidence type="ECO:0000256" key="16">
    <source>
        <dbReference type="ARBA" id="ARBA00023242"/>
    </source>
</evidence>
<keyword evidence="10" id="KW-0479">Metal-binding</keyword>
<gene>
    <name evidence="19" type="primary">LOC110776544</name>
</gene>
<evidence type="ECO:0000256" key="11">
    <source>
        <dbReference type="ARBA" id="ARBA00022801"/>
    </source>
</evidence>
<accession>A0A9R0HU64</accession>
<dbReference type="GO" id="GO:0005634">
    <property type="term" value="C:nucleus"/>
    <property type="evidence" value="ECO:0007669"/>
    <property type="project" value="UniProtKB-SubCell"/>
</dbReference>
<protein>
    <recommendedName>
        <fullName evidence="7">poly(A)-specific ribonuclease</fullName>
        <ecNumber evidence="7">3.1.13.4</ecNumber>
    </recommendedName>
</protein>
<keyword evidence="8" id="KW-0963">Cytoplasm</keyword>
<dbReference type="OrthoDB" id="1164111at2759"/>
<dbReference type="InterPro" id="IPR036397">
    <property type="entry name" value="RNaseH_sf"/>
</dbReference>
<dbReference type="GO" id="GO:0046872">
    <property type="term" value="F:metal ion binding"/>
    <property type="evidence" value="ECO:0007669"/>
    <property type="project" value="UniProtKB-KW"/>
</dbReference>
<evidence type="ECO:0000313" key="19">
    <source>
        <dbReference type="RefSeq" id="XP_021836795.1"/>
    </source>
</evidence>
<evidence type="ECO:0000256" key="2">
    <source>
        <dbReference type="ARBA" id="ARBA00001968"/>
    </source>
</evidence>
<dbReference type="GO" id="GO:0003723">
    <property type="term" value="F:RNA binding"/>
    <property type="evidence" value="ECO:0007669"/>
    <property type="project" value="UniProtKB-KW"/>
</dbReference>
<keyword evidence="18" id="KW-1185">Reference proteome</keyword>
<comment type="subcellular location">
    <subcellularLocation>
        <location evidence="4">Cytoplasm</location>
    </subcellularLocation>
    <subcellularLocation>
        <location evidence="3">Nucleus</location>
    </subcellularLocation>
</comment>
<evidence type="ECO:0000256" key="15">
    <source>
        <dbReference type="ARBA" id="ARBA00023163"/>
    </source>
</evidence>
<evidence type="ECO:0000256" key="6">
    <source>
        <dbReference type="ARBA" id="ARBA00011757"/>
    </source>
</evidence>
<evidence type="ECO:0000256" key="3">
    <source>
        <dbReference type="ARBA" id="ARBA00004123"/>
    </source>
</evidence>
<organism evidence="18 19">
    <name type="scientific">Spinacia oleracea</name>
    <name type="common">Spinach</name>
    <dbReference type="NCBI Taxonomy" id="3562"/>
    <lineage>
        <taxon>Eukaryota</taxon>
        <taxon>Viridiplantae</taxon>
        <taxon>Streptophyta</taxon>
        <taxon>Embryophyta</taxon>
        <taxon>Tracheophyta</taxon>
        <taxon>Spermatophyta</taxon>
        <taxon>Magnoliopsida</taxon>
        <taxon>eudicotyledons</taxon>
        <taxon>Gunneridae</taxon>
        <taxon>Pentapetalae</taxon>
        <taxon>Caryophyllales</taxon>
        <taxon>Chenopodiaceae</taxon>
        <taxon>Chenopodioideae</taxon>
        <taxon>Anserineae</taxon>
        <taxon>Spinacia</taxon>
    </lineage>
</organism>
<sequence length="274" mass="31168">MAYASTIQIRDVWAENLESEFELIRSLIDNFTFISMDTEFPGIVFKPENGSSHKNLPPKANYSLLKQNVDALKIIQVGLTLSDSEGNMPDLGNPKYRYIWQFNFCDFNVAKDQQAADSIELLRNSGIDFDKNLKLGVKSVKFAELMMSSGLVCSDIEVTWVTFHCTYDFAYLLKVLTQLPLPSELSKFKDMVEIFFGERVFDVKFMIMFLDGLYGGLNTVAKSLLLERIVGQSHTAGSDSLLTWMVFQRLRDLYFNTPDRIAKYAGKLYGLESS</sequence>
<evidence type="ECO:0000256" key="14">
    <source>
        <dbReference type="ARBA" id="ARBA00023015"/>
    </source>
</evidence>
<dbReference type="AlphaFoldDB" id="A0A9R0HU64"/>